<dbReference type="EMBL" id="JAIWYP010000009">
    <property type="protein sequence ID" value="KAH3776250.1"/>
    <property type="molecule type" value="Genomic_DNA"/>
</dbReference>
<accession>A0A9D4EDG2</accession>
<protein>
    <submittedName>
        <fullName evidence="1">Uncharacterized protein</fullName>
    </submittedName>
</protein>
<comment type="caution">
    <text evidence="1">The sequence shown here is derived from an EMBL/GenBank/DDBJ whole genome shotgun (WGS) entry which is preliminary data.</text>
</comment>
<name>A0A9D4EDG2_DREPO</name>
<dbReference type="Proteomes" id="UP000828390">
    <property type="component" value="Unassembled WGS sequence"/>
</dbReference>
<reference evidence="1" key="1">
    <citation type="journal article" date="2019" name="bioRxiv">
        <title>The Genome of the Zebra Mussel, Dreissena polymorpha: A Resource for Invasive Species Research.</title>
        <authorList>
            <person name="McCartney M.A."/>
            <person name="Auch B."/>
            <person name="Kono T."/>
            <person name="Mallez S."/>
            <person name="Zhang Y."/>
            <person name="Obille A."/>
            <person name="Becker A."/>
            <person name="Abrahante J.E."/>
            <person name="Garbe J."/>
            <person name="Badalamenti J.P."/>
            <person name="Herman A."/>
            <person name="Mangelson H."/>
            <person name="Liachko I."/>
            <person name="Sullivan S."/>
            <person name="Sone E.D."/>
            <person name="Koren S."/>
            <person name="Silverstein K.A.T."/>
            <person name="Beckman K.B."/>
            <person name="Gohl D.M."/>
        </authorList>
    </citation>
    <scope>NUCLEOTIDE SEQUENCE</scope>
    <source>
        <strain evidence="1">Duluth1</strain>
        <tissue evidence="1">Whole animal</tissue>
    </source>
</reference>
<dbReference type="AlphaFoldDB" id="A0A9D4EDG2"/>
<keyword evidence="2" id="KW-1185">Reference proteome</keyword>
<evidence type="ECO:0000313" key="1">
    <source>
        <dbReference type="EMBL" id="KAH3776250.1"/>
    </source>
</evidence>
<organism evidence="1 2">
    <name type="scientific">Dreissena polymorpha</name>
    <name type="common">Zebra mussel</name>
    <name type="synonym">Mytilus polymorpha</name>
    <dbReference type="NCBI Taxonomy" id="45954"/>
    <lineage>
        <taxon>Eukaryota</taxon>
        <taxon>Metazoa</taxon>
        <taxon>Spiralia</taxon>
        <taxon>Lophotrochozoa</taxon>
        <taxon>Mollusca</taxon>
        <taxon>Bivalvia</taxon>
        <taxon>Autobranchia</taxon>
        <taxon>Heteroconchia</taxon>
        <taxon>Euheterodonta</taxon>
        <taxon>Imparidentia</taxon>
        <taxon>Neoheterodontei</taxon>
        <taxon>Myida</taxon>
        <taxon>Dreissenoidea</taxon>
        <taxon>Dreissenidae</taxon>
        <taxon>Dreissena</taxon>
    </lineage>
</organism>
<evidence type="ECO:0000313" key="2">
    <source>
        <dbReference type="Proteomes" id="UP000828390"/>
    </source>
</evidence>
<reference evidence="1" key="2">
    <citation type="submission" date="2020-11" db="EMBL/GenBank/DDBJ databases">
        <authorList>
            <person name="McCartney M.A."/>
            <person name="Auch B."/>
            <person name="Kono T."/>
            <person name="Mallez S."/>
            <person name="Becker A."/>
            <person name="Gohl D.M."/>
            <person name="Silverstein K.A.T."/>
            <person name="Koren S."/>
            <person name="Bechman K.B."/>
            <person name="Herman A."/>
            <person name="Abrahante J.E."/>
            <person name="Garbe J."/>
        </authorList>
    </citation>
    <scope>NUCLEOTIDE SEQUENCE</scope>
    <source>
        <strain evidence="1">Duluth1</strain>
        <tissue evidence="1">Whole animal</tissue>
    </source>
</reference>
<proteinExistence type="predicted"/>
<gene>
    <name evidence="1" type="ORF">DPMN_177670</name>
</gene>
<sequence>MRCRISNNWPIRLVPNTKVQLRLASKGMLLISICPYIDNNLLTLHSSSTSEKHCECDSDWARCERACILEEWEQDHRSAFGYKFRRNDRAAKTLGNSSAVQIAKKTRY</sequence>